<reference evidence="3 4" key="1">
    <citation type="submission" date="2017-07" db="EMBL/GenBank/DDBJ databases">
        <title>The genome sequence of Paludifilum halophilum highlights mechanisms for microbial adaptation to high salt environemnts.</title>
        <authorList>
            <person name="Belbahri L."/>
        </authorList>
    </citation>
    <scope>NUCLEOTIDE SEQUENCE [LARGE SCALE GENOMIC DNA]</scope>
    <source>
        <strain evidence="3 4">DSM 102817</strain>
    </source>
</reference>
<comment type="caution">
    <text evidence="3">The sequence shown here is derived from an EMBL/GenBank/DDBJ whole genome shotgun (WGS) entry which is preliminary data.</text>
</comment>
<evidence type="ECO:0000259" key="2">
    <source>
        <dbReference type="Pfam" id="PF01551"/>
    </source>
</evidence>
<proteinExistence type="predicted"/>
<keyword evidence="4" id="KW-1185">Reference proteome</keyword>
<keyword evidence="1" id="KW-0472">Membrane</keyword>
<dbReference type="Pfam" id="PF01551">
    <property type="entry name" value="Peptidase_M23"/>
    <property type="match status" value="1"/>
</dbReference>
<dbReference type="SUPFAM" id="SSF51261">
    <property type="entry name" value="Duplicated hybrid motif"/>
    <property type="match status" value="1"/>
</dbReference>
<dbReference type="PANTHER" id="PTHR21666:SF285">
    <property type="entry name" value="M23 FAMILY METALLOPEPTIDASE"/>
    <property type="match status" value="1"/>
</dbReference>
<gene>
    <name evidence="3" type="ORF">CHM34_14870</name>
</gene>
<dbReference type="Gene3D" id="2.70.70.10">
    <property type="entry name" value="Glucose Permease (Domain IIA)"/>
    <property type="match status" value="1"/>
</dbReference>
<dbReference type="EMBL" id="NOWF01000009">
    <property type="protein sequence ID" value="OYD06855.1"/>
    <property type="molecule type" value="Genomic_DNA"/>
</dbReference>
<dbReference type="PANTHER" id="PTHR21666">
    <property type="entry name" value="PEPTIDASE-RELATED"/>
    <property type="match status" value="1"/>
</dbReference>
<dbReference type="InterPro" id="IPR016047">
    <property type="entry name" value="M23ase_b-sheet_dom"/>
</dbReference>
<evidence type="ECO:0000313" key="4">
    <source>
        <dbReference type="Proteomes" id="UP000215459"/>
    </source>
</evidence>
<name>A0A235B5I2_9BACL</name>
<dbReference type="Proteomes" id="UP000215459">
    <property type="component" value="Unassembled WGS sequence"/>
</dbReference>
<protein>
    <recommendedName>
        <fullName evidence="2">M23ase beta-sheet core domain-containing protein</fullName>
    </recommendedName>
</protein>
<evidence type="ECO:0000313" key="3">
    <source>
        <dbReference type="EMBL" id="OYD06855.1"/>
    </source>
</evidence>
<sequence length="236" mass="26590">MALRSYFKVKHLPRRGPRKRWRYRLSLLLYTVLSAYFGLAVLAAWSGYFYDGKPVRLQFPLKDGVYYTGHGGNATVINYHNAYPPQAFALDIVRLNRFGTRAAGLAPDEWERFVIYGDVIYSPCTGKVTEAKDGLKQMVPFEMGEKTQEYRKKHAAGNHVIIRCQGVDILMAHMIPGSVAVKKGEPVEVGDPIGKVGNSGNTSEPHLHIHAERDGKGVPMTFEDRFLKRNSLMFSE</sequence>
<organism evidence="3 4">
    <name type="scientific">Paludifilum halophilum</name>
    <dbReference type="NCBI Taxonomy" id="1642702"/>
    <lineage>
        <taxon>Bacteria</taxon>
        <taxon>Bacillati</taxon>
        <taxon>Bacillota</taxon>
        <taxon>Bacilli</taxon>
        <taxon>Bacillales</taxon>
        <taxon>Thermoactinomycetaceae</taxon>
        <taxon>Paludifilum</taxon>
    </lineage>
</organism>
<keyword evidence="1" id="KW-1133">Transmembrane helix</keyword>
<dbReference type="InterPro" id="IPR050570">
    <property type="entry name" value="Cell_wall_metabolism_enzyme"/>
</dbReference>
<evidence type="ECO:0000256" key="1">
    <source>
        <dbReference type="SAM" id="Phobius"/>
    </source>
</evidence>
<dbReference type="InterPro" id="IPR011055">
    <property type="entry name" value="Dup_hybrid_motif"/>
</dbReference>
<dbReference type="OrthoDB" id="9809488at2"/>
<dbReference type="CDD" id="cd12797">
    <property type="entry name" value="M23_peptidase"/>
    <property type="match status" value="1"/>
</dbReference>
<feature type="domain" description="M23ase beta-sheet core" evidence="2">
    <location>
        <begin position="117"/>
        <end position="217"/>
    </location>
</feature>
<dbReference type="AlphaFoldDB" id="A0A235B5I2"/>
<keyword evidence="1" id="KW-0812">Transmembrane</keyword>
<dbReference type="GO" id="GO:0004222">
    <property type="term" value="F:metalloendopeptidase activity"/>
    <property type="evidence" value="ECO:0007669"/>
    <property type="project" value="TreeGrafter"/>
</dbReference>
<feature type="transmembrane region" description="Helical" evidence="1">
    <location>
        <begin position="27"/>
        <end position="50"/>
    </location>
</feature>
<accession>A0A235B5I2</accession>